<evidence type="ECO:0000313" key="2">
    <source>
        <dbReference type="EMBL" id="GAQ93284.1"/>
    </source>
</evidence>
<feature type="non-terminal residue" evidence="2">
    <location>
        <position position="754"/>
    </location>
</feature>
<dbReference type="PANTHER" id="PTHR35135:SF3">
    <property type="entry name" value="OS05G0517800 PROTEIN"/>
    <property type="match status" value="1"/>
</dbReference>
<dbReference type="EMBL" id="DF238364">
    <property type="protein sequence ID" value="GAQ93284.1"/>
    <property type="molecule type" value="Genomic_DNA"/>
</dbReference>
<feature type="compositionally biased region" description="Basic and acidic residues" evidence="1">
    <location>
        <begin position="666"/>
        <end position="679"/>
    </location>
</feature>
<evidence type="ECO:0000256" key="1">
    <source>
        <dbReference type="SAM" id="MobiDB-lite"/>
    </source>
</evidence>
<dbReference type="PANTHER" id="PTHR35135">
    <property type="entry name" value="OS05G0517800 PROTEIN"/>
    <property type="match status" value="1"/>
</dbReference>
<dbReference type="Proteomes" id="UP000054558">
    <property type="component" value="Unassembled WGS sequence"/>
</dbReference>
<accession>A0A1Y1IRG2</accession>
<feature type="region of interest" description="Disordered" evidence="1">
    <location>
        <begin position="665"/>
        <end position="689"/>
    </location>
</feature>
<dbReference type="AlphaFoldDB" id="A0A1Y1IRG2"/>
<protein>
    <recommendedName>
        <fullName evidence="4">HMG domain-containing protein</fullName>
    </recommendedName>
</protein>
<feature type="region of interest" description="Disordered" evidence="1">
    <location>
        <begin position="104"/>
        <end position="132"/>
    </location>
</feature>
<proteinExistence type="predicted"/>
<sequence>MVAVGFEGGRAPLRLVQRRKEVRTGGDGYRTRTSAPTRSGGQLGVPLTGLNAEAWLGPQLRVFVTSEGADDSPAVCVLAGMSAFCSRCSERERCPHVKRVLTATGGGDGVQSGPAHKATKRGATNSDKRAERSALRASGQWKLWVCNDPMCRRPDLKVACVHGGTLEEWECLPAAALDMGHSHKKIDTVMSRGGQQVTSLCERWGDEGIRKRDGAKYFCAPRPEDAIFNFSGTTLISHGLLLRNHFAAALGASHSLNFDANNMATRSLEGPSASRLDDRVFDAAMQAFNDLAARPRIQHVCKRPDCAYLYTSEVRAAEAEAERAGCPLQPERTEGPPLNLSTYAFSRDKVITFDGTFSPNSRAMRDSNEASLYSICEPDPGAPRVAGGFTPLGVGGMRPSDVPLEGIDCPSKFRNGLSELRPAVRAAAFRWCNFWKGQGQGANSPLSAEEFVAMRQGLPANVRALIDLATESGSCADPTTCAVCKAVPRRPWMDGVLKGGPVAPTGWCPTHFQPYAALVHALLIPRYSWVFGHIVTLKLLRHLLLEGPVDERGLAYLTNDGPMLAAILRLHPTVGVQTGPRQYAFPAALRPLVRDIYATNLLCFEPSANRPSASSGRSPLAALLDATEHLWFLERERLRACMGAVSIYAFHPLLYGRPQFTDWEDASGRGKKGSEERLAQHCGAPNPRSSKSRAGMFIACCQDRAPLGYHWLKGGESVSDLGTVLITRFPFKTLRGLTVVEDAACNAQEWLINR</sequence>
<name>A0A1Y1IRG2_KLENI</name>
<organism evidence="2 3">
    <name type="scientific">Klebsormidium nitens</name>
    <name type="common">Green alga</name>
    <name type="synonym">Ulothrix nitens</name>
    <dbReference type="NCBI Taxonomy" id="105231"/>
    <lineage>
        <taxon>Eukaryota</taxon>
        <taxon>Viridiplantae</taxon>
        <taxon>Streptophyta</taxon>
        <taxon>Klebsormidiophyceae</taxon>
        <taxon>Klebsormidiales</taxon>
        <taxon>Klebsormidiaceae</taxon>
        <taxon>Klebsormidium</taxon>
    </lineage>
</organism>
<reference evidence="2 3" key="1">
    <citation type="journal article" date="2014" name="Nat. Commun.">
        <title>Klebsormidium flaccidum genome reveals primary factors for plant terrestrial adaptation.</title>
        <authorList>
            <person name="Hori K."/>
            <person name="Maruyama F."/>
            <person name="Fujisawa T."/>
            <person name="Togashi T."/>
            <person name="Yamamoto N."/>
            <person name="Seo M."/>
            <person name="Sato S."/>
            <person name="Yamada T."/>
            <person name="Mori H."/>
            <person name="Tajima N."/>
            <person name="Moriyama T."/>
            <person name="Ikeuchi M."/>
            <person name="Watanabe M."/>
            <person name="Wada H."/>
            <person name="Kobayashi K."/>
            <person name="Saito M."/>
            <person name="Masuda T."/>
            <person name="Sasaki-Sekimoto Y."/>
            <person name="Mashiguchi K."/>
            <person name="Awai K."/>
            <person name="Shimojima M."/>
            <person name="Masuda S."/>
            <person name="Iwai M."/>
            <person name="Nobusawa T."/>
            <person name="Narise T."/>
            <person name="Kondo S."/>
            <person name="Saito H."/>
            <person name="Sato R."/>
            <person name="Murakawa M."/>
            <person name="Ihara Y."/>
            <person name="Oshima-Yamada Y."/>
            <person name="Ohtaka K."/>
            <person name="Satoh M."/>
            <person name="Sonobe K."/>
            <person name="Ishii M."/>
            <person name="Ohtani R."/>
            <person name="Kanamori-Sato M."/>
            <person name="Honoki R."/>
            <person name="Miyazaki D."/>
            <person name="Mochizuki H."/>
            <person name="Umetsu J."/>
            <person name="Higashi K."/>
            <person name="Shibata D."/>
            <person name="Kamiya Y."/>
            <person name="Sato N."/>
            <person name="Nakamura Y."/>
            <person name="Tabata S."/>
            <person name="Ida S."/>
            <person name="Kurokawa K."/>
            <person name="Ohta H."/>
        </authorList>
    </citation>
    <scope>NUCLEOTIDE SEQUENCE [LARGE SCALE GENOMIC DNA]</scope>
    <source>
        <strain evidence="2 3">NIES-2285</strain>
    </source>
</reference>
<evidence type="ECO:0000313" key="3">
    <source>
        <dbReference type="Proteomes" id="UP000054558"/>
    </source>
</evidence>
<keyword evidence="3" id="KW-1185">Reference proteome</keyword>
<feature type="region of interest" description="Disordered" evidence="1">
    <location>
        <begin position="22"/>
        <end position="44"/>
    </location>
</feature>
<gene>
    <name evidence="2" type="ORF">KFL_014150010</name>
</gene>
<evidence type="ECO:0008006" key="4">
    <source>
        <dbReference type="Google" id="ProtNLM"/>
    </source>
</evidence>
<feature type="compositionally biased region" description="Polar residues" evidence="1">
    <location>
        <begin position="31"/>
        <end position="40"/>
    </location>
</feature>